<proteinExistence type="predicted"/>
<feature type="compositionally biased region" description="Low complexity" evidence="1">
    <location>
        <begin position="72"/>
        <end position="83"/>
    </location>
</feature>
<dbReference type="Proteomes" id="UP000663908">
    <property type="component" value="Chromosome"/>
</dbReference>
<dbReference type="EMBL" id="CP071839">
    <property type="protein sequence ID" value="QTE02914.1"/>
    <property type="molecule type" value="Genomic_DNA"/>
</dbReference>
<feature type="region of interest" description="Disordered" evidence="1">
    <location>
        <begin position="58"/>
        <end position="83"/>
    </location>
</feature>
<dbReference type="RefSeq" id="WP_208036146.1">
    <property type="nucleotide sequence ID" value="NZ_CP071839.1"/>
</dbReference>
<protein>
    <submittedName>
        <fullName evidence="2">Uncharacterized protein</fullName>
    </submittedName>
</protein>
<sequence length="83" mass="8720">MPFDDSLLQRAAEAVTAYEQARERREPSAVQRALAPAEALCAQVPADCPGQRAIAAHRRLPPPGRTGGRHAGAGAALPSPRRG</sequence>
<name>A0ABX7U497_STRCY</name>
<reference evidence="2 3" key="1">
    <citation type="submission" date="2021-03" db="EMBL/GenBank/DDBJ databases">
        <title>Complete genome sequence of Streptomyces cyanogenus S136, producer of anticancer angucycline landomycin A.</title>
        <authorList>
            <person name="Hrab P."/>
            <person name="Ruckert C."/>
            <person name="Busche T."/>
            <person name="Ostash I."/>
            <person name="Kalinowski J."/>
            <person name="Fedorenko V."/>
            <person name="Yushchuk O."/>
            <person name="Ostash B."/>
        </authorList>
    </citation>
    <scope>NUCLEOTIDE SEQUENCE [LARGE SCALE GENOMIC DNA]</scope>
    <source>
        <strain evidence="2 3">S136</strain>
    </source>
</reference>
<evidence type="ECO:0000313" key="2">
    <source>
        <dbReference type="EMBL" id="QTE02914.1"/>
    </source>
</evidence>
<accession>A0ABX7U497</accession>
<organism evidence="2 3">
    <name type="scientific">Streptomyces cyanogenus</name>
    <dbReference type="NCBI Taxonomy" id="80860"/>
    <lineage>
        <taxon>Bacteria</taxon>
        <taxon>Bacillati</taxon>
        <taxon>Actinomycetota</taxon>
        <taxon>Actinomycetes</taxon>
        <taxon>Kitasatosporales</taxon>
        <taxon>Streptomycetaceae</taxon>
        <taxon>Streptomyces</taxon>
    </lineage>
</organism>
<evidence type="ECO:0000256" key="1">
    <source>
        <dbReference type="SAM" id="MobiDB-lite"/>
    </source>
</evidence>
<keyword evidence="3" id="KW-1185">Reference proteome</keyword>
<evidence type="ECO:0000313" key="3">
    <source>
        <dbReference type="Proteomes" id="UP000663908"/>
    </source>
</evidence>
<gene>
    <name evidence="2" type="ORF">S1361_36610</name>
</gene>